<organism evidence="5 6">
    <name type="scientific">Agrobacterium rubi</name>
    <dbReference type="NCBI Taxonomy" id="28099"/>
    <lineage>
        <taxon>Bacteria</taxon>
        <taxon>Pseudomonadati</taxon>
        <taxon>Pseudomonadota</taxon>
        <taxon>Alphaproteobacteria</taxon>
        <taxon>Hyphomicrobiales</taxon>
        <taxon>Rhizobiaceae</taxon>
        <taxon>Rhizobium/Agrobacterium group</taxon>
        <taxon>Agrobacterium</taxon>
    </lineage>
</organism>
<dbReference type="GO" id="GO:0046872">
    <property type="term" value="F:metal ion binding"/>
    <property type="evidence" value="ECO:0007669"/>
    <property type="project" value="UniProtKB-KW"/>
</dbReference>
<feature type="binding site" evidence="3">
    <location>
        <position position="130"/>
    </location>
    <ligand>
        <name>Zn(2+)</name>
        <dbReference type="ChEBI" id="CHEBI:29105"/>
        <label>2</label>
    </ligand>
</feature>
<dbReference type="SUPFAM" id="SSF53187">
    <property type="entry name" value="Zn-dependent exopeptidases"/>
    <property type="match status" value="1"/>
</dbReference>
<dbReference type="PANTHER" id="PTHR32494">
    <property type="entry name" value="ALLANTOATE DEIMINASE-RELATED"/>
    <property type="match status" value="1"/>
</dbReference>
<dbReference type="PIRSF" id="PIRSF001235">
    <property type="entry name" value="Amidase_carbamoylase"/>
    <property type="match status" value="1"/>
</dbReference>
<dbReference type="InterPro" id="IPR010158">
    <property type="entry name" value="Amidase_Cbmase"/>
</dbReference>
<keyword evidence="3" id="KW-0479">Metal-binding</keyword>
<evidence type="ECO:0000256" key="2">
    <source>
        <dbReference type="ARBA" id="ARBA00022801"/>
    </source>
</evidence>
<dbReference type="InterPro" id="IPR002933">
    <property type="entry name" value="Peptidase_M20"/>
</dbReference>
<evidence type="ECO:0000313" key="7">
    <source>
        <dbReference type="Proteomes" id="UP000822331"/>
    </source>
</evidence>
<comment type="cofactor">
    <cofactor evidence="3">
        <name>Zn(2+)</name>
        <dbReference type="ChEBI" id="CHEBI:29105"/>
    </cofactor>
    <text evidence="3">Binds 2 Zn(2+) ions per subunit.</text>
</comment>
<evidence type="ECO:0000313" key="6">
    <source>
        <dbReference type="Proteomes" id="UP000663912"/>
    </source>
</evidence>
<dbReference type="KEGG" id="arui:G6M88_16640"/>
<comment type="similarity">
    <text evidence="1">Belongs to the peptidase M20 family.</text>
</comment>
<dbReference type="PANTHER" id="PTHR32494:SF5">
    <property type="entry name" value="ALLANTOATE AMIDOHYDROLASE"/>
    <property type="match status" value="1"/>
</dbReference>
<feature type="binding site" evidence="3">
    <location>
        <position position="191"/>
    </location>
    <ligand>
        <name>Zn(2+)</name>
        <dbReference type="ChEBI" id="CHEBI:29105"/>
        <label>1</label>
    </ligand>
</feature>
<accession>A0AAE7R4S6</accession>
<dbReference type="Proteomes" id="UP000822331">
    <property type="component" value="Unassembled WGS sequence"/>
</dbReference>
<dbReference type="Proteomes" id="UP000663912">
    <property type="component" value="Chromosome 2"/>
</dbReference>
<dbReference type="NCBIfam" id="TIGR01879">
    <property type="entry name" value="hydantase"/>
    <property type="match status" value="1"/>
</dbReference>
<proteinExistence type="inferred from homology"/>
<dbReference type="EMBL" id="JAAMCP010000009">
    <property type="protein sequence ID" value="NTF38002.1"/>
    <property type="molecule type" value="Genomic_DNA"/>
</dbReference>
<dbReference type="InterPro" id="IPR036264">
    <property type="entry name" value="Bact_exopeptidase_dim_dom"/>
</dbReference>
<protein>
    <submittedName>
        <fullName evidence="5">Zn-dependent hydrolase</fullName>
    </submittedName>
</protein>
<dbReference type="CDD" id="cd03884">
    <property type="entry name" value="M20_bAS"/>
    <property type="match status" value="1"/>
</dbReference>
<dbReference type="AlphaFoldDB" id="A0AAE7R4S6"/>
<dbReference type="SUPFAM" id="SSF55031">
    <property type="entry name" value="Bacterial exopeptidase dimerisation domain"/>
    <property type="match status" value="1"/>
</dbReference>
<reference evidence="5" key="2">
    <citation type="submission" date="2020-02" db="EMBL/GenBank/DDBJ databases">
        <title>Unexpected conservation and global transmission of agrobacterial virulence plasmids.</title>
        <authorList>
            <person name="Weisberg A.J."/>
            <person name="Davis E.W. II"/>
            <person name="Tabima J.R."/>
            <person name="Belcher M.S."/>
            <person name="Miller M."/>
            <person name="Kuo C.-H."/>
            <person name="Loper J.E."/>
            <person name="Grunwald N.J."/>
            <person name="Putnam M.L."/>
            <person name="Chang J.H."/>
        </authorList>
    </citation>
    <scope>NUCLEOTIDE SEQUENCE</scope>
    <source>
        <strain evidence="5">W2/73</strain>
    </source>
</reference>
<dbReference type="Gene3D" id="3.40.630.10">
    <property type="entry name" value="Zn peptidases"/>
    <property type="match status" value="1"/>
</dbReference>
<keyword evidence="2 5" id="KW-0378">Hydrolase</keyword>
<dbReference type="Pfam" id="PF01546">
    <property type="entry name" value="Peptidase_M20"/>
    <property type="match status" value="1"/>
</dbReference>
<evidence type="ECO:0000313" key="5">
    <source>
        <dbReference type="EMBL" id="QTG02075.1"/>
    </source>
</evidence>
<name>A0AAE7R4S6_9HYPH</name>
<dbReference type="RefSeq" id="WP_065701247.1">
    <property type="nucleotide sequence ID" value="NZ_CP049207.1"/>
</dbReference>
<keyword evidence="3" id="KW-0862">Zinc</keyword>
<sequence length="412" mass="43696">MTTSPEINAERLWADIMTMGAIGATQGGGSFRPALSDADREGRNLFRYWAEEAGLAVTVDAIGNMFARREGTDPSLPPLMIGSHLDTQMPGGKFDGVLGVLAGIAVVRALDAADVTTRRAIEITNFTNEEGARFQPGVMGSGIFAGLLALEDALSRKDDGGAMLGDELVRIGYAGSLPVGGRPVHKYLELHIEQGPEMGKAGAMIAAVSNSSWGCSGFIDISGENGHSQTAAMSTRRNSLVGAAKLILEIEAIGAENEPAGMVSATVIRNWPNNRVNIPHLTKLSYVAVHATEEGRTGIVARIEAAAKRIAAETELAIDATTSHYRQRLDLSSELSGQVLEVADRLGYTSMMLPTLTSHDALSMTHLCPTAIIFVPCRQGISHSEKEWCEPDQVTAGAKVLLEMAMIAANEA</sequence>
<dbReference type="Gene3D" id="3.30.70.360">
    <property type="match status" value="1"/>
</dbReference>
<evidence type="ECO:0000256" key="1">
    <source>
        <dbReference type="ARBA" id="ARBA00006153"/>
    </source>
</evidence>
<reference evidence="4 7" key="1">
    <citation type="journal article" date="2020" name="Science">
        <title>Unexpected conservation and global transmission of agrobacterial virulence plasmids.</title>
        <authorList>
            <person name="Weisberg A.J."/>
            <person name="Davis E.W. 2nd"/>
            <person name="Tabima J."/>
            <person name="Belcher M.S."/>
            <person name="Miller M."/>
            <person name="Kuo C.H."/>
            <person name="Loper J.E."/>
            <person name="Grunwald N.J."/>
            <person name="Putnam M.L."/>
            <person name="Chang J.H."/>
        </authorList>
    </citation>
    <scope>NUCLEOTIDE SEQUENCE [LARGE SCALE GENOMIC DNA]</scope>
    <source>
        <strain evidence="4 7">A19/93</strain>
    </source>
</reference>
<evidence type="ECO:0000256" key="3">
    <source>
        <dbReference type="PIRSR" id="PIRSR001235-1"/>
    </source>
</evidence>
<dbReference type="GO" id="GO:0016813">
    <property type="term" value="F:hydrolase activity, acting on carbon-nitrogen (but not peptide) bonds, in linear amidines"/>
    <property type="evidence" value="ECO:0007669"/>
    <property type="project" value="InterPro"/>
</dbReference>
<feature type="binding site" evidence="3">
    <location>
        <position position="383"/>
    </location>
    <ligand>
        <name>Zn(2+)</name>
        <dbReference type="ChEBI" id="CHEBI:29105"/>
        <label>2</label>
    </ligand>
</feature>
<feature type="binding site" evidence="3">
    <location>
        <position position="95"/>
    </location>
    <ligand>
        <name>Zn(2+)</name>
        <dbReference type="ChEBI" id="CHEBI:29105"/>
        <label>1</label>
    </ligand>
</feature>
<gene>
    <name evidence="4" type="ORF">G6L72_14975</name>
    <name evidence="5" type="ORF">G6M88_16640</name>
</gene>
<dbReference type="EMBL" id="CP049207">
    <property type="protein sequence ID" value="QTG02075.1"/>
    <property type="molecule type" value="Genomic_DNA"/>
</dbReference>
<feature type="binding site" evidence="3">
    <location>
        <position position="95"/>
    </location>
    <ligand>
        <name>Zn(2+)</name>
        <dbReference type="ChEBI" id="CHEBI:29105"/>
        <label>2</label>
    </ligand>
</feature>
<keyword evidence="7" id="KW-1185">Reference proteome</keyword>
<feature type="binding site" evidence="3">
    <location>
        <position position="84"/>
    </location>
    <ligand>
        <name>Zn(2+)</name>
        <dbReference type="ChEBI" id="CHEBI:29105"/>
        <label>1</label>
    </ligand>
</feature>
<evidence type="ECO:0000313" key="4">
    <source>
        <dbReference type="EMBL" id="NTF38002.1"/>
    </source>
</evidence>